<dbReference type="GO" id="GO:0004383">
    <property type="term" value="F:guanylate cyclase activity"/>
    <property type="evidence" value="ECO:0007669"/>
    <property type="project" value="UniProtKB-EC"/>
</dbReference>
<comment type="subcellular location">
    <subcellularLocation>
        <location evidence="4">Membrane</location>
        <topology evidence="4">Multi-pass membrane protein</topology>
    </subcellularLocation>
</comment>
<keyword evidence="12" id="KW-0115">cAMP biosynthesis</keyword>
<evidence type="ECO:0000256" key="8">
    <source>
        <dbReference type="ARBA" id="ARBA00022741"/>
    </source>
</evidence>
<evidence type="ECO:0000256" key="5">
    <source>
        <dbReference type="ARBA" id="ARBA00012201"/>
    </source>
</evidence>
<dbReference type="InterPro" id="IPR029787">
    <property type="entry name" value="Nucleotide_cyclase"/>
</dbReference>
<dbReference type="GO" id="GO:0007193">
    <property type="term" value="P:adenylate cyclase-inhibiting G protein-coupled receptor signaling pathway"/>
    <property type="evidence" value="ECO:0007669"/>
    <property type="project" value="TreeGrafter"/>
</dbReference>
<dbReference type="Proteomes" id="UP000005237">
    <property type="component" value="Unassembled WGS sequence"/>
</dbReference>
<name>A0A8R1I4M8_CAEJA</name>
<proteinExistence type="inferred from homology"/>
<accession>A0A8R1I4M8</accession>
<evidence type="ECO:0000256" key="13">
    <source>
        <dbReference type="ARBA" id="ARBA00023136"/>
    </source>
</evidence>
<dbReference type="GO" id="GO:0006171">
    <property type="term" value="P:cAMP biosynthetic process"/>
    <property type="evidence" value="ECO:0007669"/>
    <property type="project" value="UniProtKB-KW"/>
</dbReference>
<dbReference type="PROSITE" id="PS50125">
    <property type="entry name" value="GUANYLATE_CYCLASE_2"/>
    <property type="match status" value="1"/>
</dbReference>
<keyword evidence="19" id="KW-1185">Reference proteome</keyword>
<evidence type="ECO:0000256" key="4">
    <source>
        <dbReference type="ARBA" id="ARBA00004141"/>
    </source>
</evidence>
<feature type="domain" description="Guanylate cyclase" evidence="17">
    <location>
        <begin position="9"/>
        <end position="73"/>
    </location>
</feature>
<keyword evidence="11" id="KW-1133">Transmembrane helix</keyword>
<dbReference type="Pfam" id="PF00211">
    <property type="entry name" value="Guanylate_cyc"/>
    <property type="match status" value="1"/>
</dbReference>
<dbReference type="GO" id="GO:0035556">
    <property type="term" value="P:intracellular signal transduction"/>
    <property type="evidence" value="ECO:0007669"/>
    <property type="project" value="InterPro"/>
</dbReference>
<comment type="cofactor">
    <cofactor evidence="3">
        <name>Mg(2+)</name>
        <dbReference type="ChEBI" id="CHEBI:18420"/>
    </cofactor>
</comment>
<feature type="compositionally biased region" description="Low complexity" evidence="16">
    <location>
        <begin position="133"/>
        <end position="144"/>
    </location>
</feature>
<dbReference type="InterPro" id="IPR018297">
    <property type="entry name" value="A/G_cyclase_CS"/>
</dbReference>
<evidence type="ECO:0000256" key="14">
    <source>
        <dbReference type="ARBA" id="ARBA00023239"/>
    </source>
</evidence>
<evidence type="ECO:0000256" key="10">
    <source>
        <dbReference type="ARBA" id="ARBA00022842"/>
    </source>
</evidence>
<dbReference type="GO" id="GO:0004016">
    <property type="term" value="F:adenylate cyclase activity"/>
    <property type="evidence" value="ECO:0007669"/>
    <property type="project" value="UniProtKB-EC"/>
</dbReference>
<dbReference type="GO" id="GO:0046872">
    <property type="term" value="F:metal ion binding"/>
    <property type="evidence" value="ECO:0007669"/>
    <property type="project" value="UniProtKB-KW"/>
</dbReference>
<evidence type="ECO:0000313" key="19">
    <source>
        <dbReference type="Proteomes" id="UP000005237"/>
    </source>
</evidence>
<evidence type="ECO:0000256" key="9">
    <source>
        <dbReference type="ARBA" id="ARBA00022840"/>
    </source>
</evidence>
<keyword evidence="7" id="KW-0479">Metal-binding</keyword>
<organism evidence="18 19">
    <name type="scientific">Caenorhabditis japonica</name>
    <dbReference type="NCBI Taxonomy" id="281687"/>
    <lineage>
        <taxon>Eukaryota</taxon>
        <taxon>Metazoa</taxon>
        <taxon>Ecdysozoa</taxon>
        <taxon>Nematoda</taxon>
        <taxon>Chromadorea</taxon>
        <taxon>Rhabditida</taxon>
        <taxon>Rhabditina</taxon>
        <taxon>Rhabditomorpha</taxon>
        <taxon>Rhabditoidea</taxon>
        <taxon>Rhabditidae</taxon>
        <taxon>Peloderinae</taxon>
        <taxon>Caenorhabditis</taxon>
    </lineage>
</organism>
<evidence type="ECO:0000256" key="3">
    <source>
        <dbReference type="ARBA" id="ARBA00001946"/>
    </source>
</evidence>
<evidence type="ECO:0000256" key="6">
    <source>
        <dbReference type="ARBA" id="ARBA00022692"/>
    </source>
</evidence>
<evidence type="ECO:0000256" key="2">
    <source>
        <dbReference type="ARBA" id="ARBA00001593"/>
    </source>
</evidence>
<evidence type="ECO:0000259" key="17">
    <source>
        <dbReference type="PROSITE" id="PS50125"/>
    </source>
</evidence>
<keyword evidence="10" id="KW-0460">Magnesium</keyword>
<dbReference type="PROSITE" id="PS00452">
    <property type="entry name" value="GUANYLATE_CYCLASE_1"/>
    <property type="match status" value="1"/>
</dbReference>
<dbReference type="GO" id="GO:0007189">
    <property type="term" value="P:adenylate cyclase-activating G protein-coupled receptor signaling pathway"/>
    <property type="evidence" value="ECO:0007669"/>
    <property type="project" value="TreeGrafter"/>
</dbReference>
<keyword evidence="13" id="KW-0472">Membrane</keyword>
<dbReference type="GO" id="GO:0005524">
    <property type="term" value="F:ATP binding"/>
    <property type="evidence" value="ECO:0007669"/>
    <property type="project" value="UniProtKB-KW"/>
</dbReference>
<dbReference type="GO" id="GO:0005886">
    <property type="term" value="C:plasma membrane"/>
    <property type="evidence" value="ECO:0007669"/>
    <property type="project" value="TreeGrafter"/>
</dbReference>
<keyword evidence="9" id="KW-0067">ATP-binding</keyword>
<dbReference type="SUPFAM" id="SSF55073">
    <property type="entry name" value="Nucleotide cyclase"/>
    <property type="match status" value="1"/>
</dbReference>
<evidence type="ECO:0000256" key="11">
    <source>
        <dbReference type="ARBA" id="ARBA00022989"/>
    </source>
</evidence>
<dbReference type="PANTHER" id="PTHR45627">
    <property type="entry name" value="ADENYLATE CYCLASE TYPE 1"/>
    <property type="match status" value="1"/>
</dbReference>
<evidence type="ECO:0000256" key="16">
    <source>
        <dbReference type="SAM" id="MobiDB-lite"/>
    </source>
</evidence>
<reference evidence="19" key="1">
    <citation type="submission" date="2010-08" db="EMBL/GenBank/DDBJ databases">
        <authorList>
            <consortium name="Caenorhabditis japonica Sequencing Consortium"/>
            <person name="Wilson R.K."/>
        </authorList>
    </citation>
    <scope>NUCLEOTIDE SEQUENCE [LARGE SCALE GENOMIC DNA]</scope>
    <source>
        <strain evidence="19">DF5081</strain>
    </source>
</reference>
<keyword evidence="14 15" id="KW-0456">Lyase</keyword>
<evidence type="ECO:0000256" key="1">
    <source>
        <dbReference type="ARBA" id="ARBA00001436"/>
    </source>
</evidence>
<comment type="similarity">
    <text evidence="15">Belongs to the adenylyl cyclase class-4/guanylyl cyclase family.</text>
</comment>
<dbReference type="InterPro" id="IPR001054">
    <property type="entry name" value="A/G_cyclase"/>
</dbReference>
<keyword evidence="8" id="KW-0547">Nucleotide-binding</keyword>
<comment type="catalytic activity">
    <reaction evidence="1">
        <text>GTP = 3',5'-cyclic GMP + diphosphate</text>
        <dbReference type="Rhea" id="RHEA:13665"/>
        <dbReference type="ChEBI" id="CHEBI:33019"/>
        <dbReference type="ChEBI" id="CHEBI:37565"/>
        <dbReference type="ChEBI" id="CHEBI:57746"/>
        <dbReference type="EC" id="4.6.1.2"/>
    </reaction>
</comment>
<evidence type="ECO:0000313" key="18">
    <source>
        <dbReference type="EnsemblMetazoa" id="CJA22407a.1"/>
    </source>
</evidence>
<dbReference type="CDD" id="cd07302">
    <property type="entry name" value="CHD"/>
    <property type="match status" value="1"/>
</dbReference>
<dbReference type="EC" id="4.6.1.1" evidence="5"/>
<evidence type="ECO:0000256" key="7">
    <source>
        <dbReference type="ARBA" id="ARBA00022723"/>
    </source>
</evidence>
<keyword evidence="6" id="KW-0812">Transmembrane</keyword>
<dbReference type="AlphaFoldDB" id="A0A8R1I4M8"/>
<evidence type="ECO:0000256" key="12">
    <source>
        <dbReference type="ARBA" id="ARBA00022998"/>
    </source>
</evidence>
<feature type="region of interest" description="Disordered" evidence="16">
    <location>
        <begin position="122"/>
        <end position="144"/>
    </location>
</feature>
<reference evidence="18" key="2">
    <citation type="submission" date="2022-06" db="UniProtKB">
        <authorList>
            <consortium name="EnsemblMetazoa"/>
        </authorList>
    </citation>
    <scope>IDENTIFICATION</scope>
    <source>
        <strain evidence="18">DF5081</strain>
    </source>
</reference>
<protein>
    <recommendedName>
        <fullName evidence="5">adenylate cyclase</fullName>
        <ecNumber evidence="5">4.6.1.1</ecNumber>
    </recommendedName>
</protein>
<sequence>MRHGNMAFRNANLMIEFALAMSQILDALNRDSFQNFELRIGMSVGPLVAGVIGAQKPQYDIWGNTVNLASRMDTHGEPRKIHATTDMGRVLQAGGYRVQSRGKIRVKGVKEPMETFLIEVDSKRNSSVSGEPNHNNTNNSHSTI</sequence>
<dbReference type="PANTHER" id="PTHR45627:SF12">
    <property type="entry name" value="ADENYLATE CYCLASE TYPE 2"/>
    <property type="match status" value="1"/>
</dbReference>
<dbReference type="EnsemblMetazoa" id="CJA22407a.1">
    <property type="protein sequence ID" value="CJA22407a.1"/>
    <property type="gene ID" value="WBGene00177979"/>
</dbReference>
<comment type="catalytic activity">
    <reaction evidence="2">
        <text>ATP = 3',5'-cyclic AMP + diphosphate</text>
        <dbReference type="Rhea" id="RHEA:15389"/>
        <dbReference type="ChEBI" id="CHEBI:30616"/>
        <dbReference type="ChEBI" id="CHEBI:33019"/>
        <dbReference type="ChEBI" id="CHEBI:58165"/>
        <dbReference type="EC" id="4.6.1.1"/>
    </reaction>
</comment>
<evidence type="ECO:0000256" key="15">
    <source>
        <dbReference type="RuleBase" id="RU000405"/>
    </source>
</evidence>
<dbReference type="Gene3D" id="3.30.70.1230">
    <property type="entry name" value="Nucleotide cyclase"/>
    <property type="match status" value="1"/>
</dbReference>